<comment type="caution">
    <text evidence="1">The sequence shown here is derived from an EMBL/GenBank/DDBJ whole genome shotgun (WGS) entry which is preliminary data.</text>
</comment>
<dbReference type="EMBL" id="PDJQ01000001">
    <property type="protein sequence ID" value="PFG72971.1"/>
    <property type="molecule type" value="Genomic_DNA"/>
</dbReference>
<sequence length="339" mass="36814">MMFPKDRTLYANLNTSFTSFDALVDDCRGRRLTGYIEVAFPGWTGTLILSEGEILNGVVEAGPDHVTGPSAIRAIAERAAQKDGTISVSTAFPDVVLLVHRLTESRPLYKDLTSAFTSLDRLIAKLRSDAITGYVEVQVTGDAGVGVIYLQDGEPIESVFAAPRVPMMSGQDALNAIVAAVNAAGGTFNVFIEANAPSAIGLPRQAPQAESYRQDLLAFWADVLQRVEQYVDGVSKPGRFALAFREVLVNRAATYPFLDPFAAEFSYTNGAIEFHGPLPDDFSKALGDCLGDTISRLAFQLKRADLETRIRAALEGVSERHAAVVDRFGLREEFQEFVA</sequence>
<reference evidence="1 2" key="1">
    <citation type="submission" date="2017-09" db="EMBL/GenBank/DDBJ databases">
        <title>Sequencing the genomes of two abundant thermophiles in Great Basin hot springs: Thermocrinis jamiesonii and novel Chloroflexi Thermoflexus hugenholtzii.</title>
        <authorList>
            <person name="Hedlund B."/>
        </authorList>
    </citation>
    <scope>NUCLEOTIDE SEQUENCE [LARGE SCALE GENOMIC DNA]</scope>
    <source>
        <strain evidence="1 2">G233</strain>
    </source>
</reference>
<protein>
    <recommendedName>
        <fullName evidence="3">DUF4388 domain-containing protein</fullName>
    </recommendedName>
</protein>
<evidence type="ECO:0000313" key="2">
    <source>
        <dbReference type="Proteomes" id="UP000223071"/>
    </source>
</evidence>
<evidence type="ECO:0008006" key="3">
    <source>
        <dbReference type="Google" id="ProtNLM"/>
    </source>
</evidence>
<dbReference type="Proteomes" id="UP000223071">
    <property type="component" value="Unassembled WGS sequence"/>
</dbReference>
<gene>
    <name evidence="1" type="ORF">A9A59_0164</name>
</gene>
<dbReference type="RefSeq" id="WP_133117459.1">
    <property type="nucleotide sequence ID" value="NZ_PDJQ01000001.1"/>
</dbReference>
<organism evidence="1 2">
    <name type="scientific">Tepidiforma thermophila (strain KCTC 52669 / CGMCC 1.13589 / G233)</name>
    <dbReference type="NCBI Taxonomy" id="2761530"/>
    <lineage>
        <taxon>Bacteria</taxon>
        <taxon>Bacillati</taxon>
        <taxon>Chloroflexota</taxon>
        <taxon>Tepidiformia</taxon>
        <taxon>Tepidiformales</taxon>
        <taxon>Tepidiformaceae</taxon>
        <taxon>Tepidiforma</taxon>
    </lineage>
</organism>
<accession>A0A2A9HCS1</accession>
<keyword evidence="2" id="KW-1185">Reference proteome</keyword>
<proteinExistence type="predicted"/>
<dbReference type="AlphaFoldDB" id="A0A2A9HCS1"/>
<name>A0A2A9HCS1_TEPT2</name>
<evidence type="ECO:0000313" key="1">
    <source>
        <dbReference type="EMBL" id="PFG72971.1"/>
    </source>
</evidence>